<accession>A0A0C2M6B1</accession>
<dbReference type="Proteomes" id="UP000031668">
    <property type="component" value="Unassembled WGS sequence"/>
</dbReference>
<evidence type="ECO:0000313" key="2">
    <source>
        <dbReference type="Proteomes" id="UP000031668"/>
    </source>
</evidence>
<dbReference type="InterPro" id="IPR011990">
    <property type="entry name" value="TPR-like_helical_dom_sf"/>
</dbReference>
<protein>
    <recommendedName>
        <fullName evidence="3">Alpha-soluble NSF attachment protein</fullName>
    </recommendedName>
</protein>
<evidence type="ECO:0008006" key="3">
    <source>
        <dbReference type="Google" id="ProtNLM"/>
    </source>
</evidence>
<reference evidence="1 2" key="1">
    <citation type="journal article" date="2014" name="Genome Biol. Evol.">
        <title>The genome of the myxosporean Thelohanellus kitauei shows adaptations to nutrient acquisition within its fish host.</title>
        <authorList>
            <person name="Yang Y."/>
            <person name="Xiong J."/>
            <person name="Zhou Z."/>
            <person name="Huo F."/>
            <person name="Miao W."/>
            <person name="Ran C."/>
            <person name="Liu Y."/>
            <person name="Zhang J."/>
            <person name="Feng J."/>
            <person name="Wang M."/>
            <person name="Wang M."/>
            <person name="Wang L."/>
            <person name="Yao B."/>
        </authorList>
    </citation>
    <scope>NUCLEOTIDE SEQUENCE [LARGE SCALE GENOMIC DNA]</scope>
    <source>
        <strain evidence="1">Wuqing</strain>
    </source>
</reference>
<sequence>MIKLKKNFLHSCIFVNNTPILRKAGNAYIKAAEFADAQNLEFEKIIGRYQDAANCFLRIKDNSAFTIYMNALDVYLKKGYIDQAIERCVRWGYKCEKELGDPEKAEEFYKKAEELRGQQNQSHTCVITDFEAIKYKDNLEKAWEVYEKFDEKVEESPSVTKTRTSVCRNCIDAYEKLTKHVLDLCQEEVDKHLEETKDSDMK</sequence>
<comment type="caution">
    <text evidence="1">The sequence shown here is derived from an EMBL/GenBank/DDBJ whole genome shotgun (WGS) entry which is preliminary data.</text>
</comment>
<dbReference type="Pfam" id="PF14938">
    <property type="entry name" value="SNAP"/>
    <property type="match status" value="1"/>
</dbReference>
<keyword evidence="2" id="KW-1185">Reference proteome</keyword>
<dbReference type="AlphaFoldDB" id="A0A0C2M6B1"/>
<evidence type="ECO:0000313" key="1">
    <source>
        <dbReference type="EMBL" id="KII62570.1"/>
    </source>
</evidence>
<dbReference type="Gene3D" id="1.25.40.10">
    <property type="entry name" value="Tetratricopeptide repeat domain"/>
    <property type="match status" value="1"/>
</dbReference>
<dbReference type="EMBL" id="JWZT01004937">
    <property type="protein sequence ID" value="KII62570.1"/>
    <property type="molecule type" value="Genomic_DNA"/>
</dbReference>
<proteinExistence type="predicted"/>
<organism evidence="1 2">
    <name type="scientific">Thelohanellus kitauei</name>
    <name type="common">Myxosporean</name>
    <dbReference type="NCBI Taxonomy" id="669202"/>
    <lineage>
        <taxon>Eukaryota</taxon>
        <taxon>Metazoa</taxon>
        <taxon>Cnidaria</taxon>
        <taxon>Myxozoa</taxon>
        <taxon>Myxosporea</taxon>
        <taxon>Bivalvulida</taxon>
        <taxon>Platysporina</taxon>
        <taxon>Myxobolidae</taxon>
        <taxon>Thelohanellus</taxon>
    </lineage>
</organism>
<dbReference type="OrthoDB" id="9984275at2759"/>
<gene>
    <name evidence="1" type="ORF">RF11_05200</name>
</gene>
<dbReference type="SUPFAM" id="SSF48452">
    <property type="entry name" value="TPR-like"/>
    <property type="match status" value="1"/>
</dbReference>
<name>A0A0C2M6B1_THEKT</name>